<accession>A0A1H9S0S4</accession>
<keyword evidence="2" id="KW-0805">Transcription regulation</keyword>
<evidence type="ECO:0000256" key="2">
    <source>
        <dbReference type="ARBA" id="ARBA00023015"/>
    </source>
</evidence>
<evidence type="ECO:0000313" key="7">
    <source>
        <dbReference type="Proteomes" id="UP000182584"/>
    </source>
</evidence>
<organism evidence="6 7">
    <name type="scientific">Butyrivibrio fibrisolvens</name>
    <dbReference type="NCBI Taxonomy" id="831"/>
    <lineage>
        <taxon>Bacteria</taxon>
        <taxon>Bacillati</taxon>
        <taxon>Bacillota</taxon>
        <taxon>Clostridia</taxon>
        <taxon>Lachnospirales</taxon>
        <taxon>Lachnospiraceae</taxon>
        <taxon>Butyrivibrio</taxon>
    </lineage>
</organism>
<dbReference type="SUPFAM" id="SSF46955">
    <property type="entry name" value="Putative DNA-binding domain"/>
    <property type="match status" value="1"/>
</dbReference>
<dbReference type="CDD" id="cd00592">
    <property type="entry name" value="HTH_MerR-like"/>
    <property type="match status" value="1"/>
</dbReference>
<dbReference type="PANTHER" id="PTHR30204:SF69">
    <property type="entry name" value="MERR-FAMILY TRANSCRIPTIONAL REGULATOR"/>
    <property type="match status" value="1"/>
</dbReference>
<evidence type="ECO:0000256" key="1">
    <source>
        <dbReference type="ARBA" id="ARBA00022491"/>
    </source>
</evidence>
<dbReference type="Proteomes" id="UP000182584">
    <property type="component" value="Unassembled WGS sequence"/>
</dbReference>
<dbReference type="InterPro" id="IPR047057">
    <property type="entry name" value="MerR_fam"/>
</dbReference>
<keyword evidence="1" id="KW-0678">Repressor</keyword>
<dbReference type="PANTHER" id="PTHR30204">
    <property type="entry name" value="REDOX-CYCLING DRUG-SENSING TRANSCRIPTIONAL ACTIVATOR SOXR"/>
    <property type="match status" value="1"/>
</dbReference>
<dbReference type="Gene3D" id="1.10.1660.10">
    <property type="match status" value="1"/>
</dbReference>
<protein>
    <submittedName>
        <fullName evidence="6">Transcriptional regulator, MerR family</fullName>
    </submittedName>
</protein>
<dbReference type="GO" id="GO:0003700">
    <property type="term" value="F:DNA-binding transcription factor activity"/>
    <property type="evidence" value="ECO:0007669"/>
    <property type="project" value="InterPro"/>
</dbReference>
<dbReference type="AlphaFoldDB" id="A0A1H9S0S4"/>
<dbReference type="InterPro" id="IPR009061">
    <property type="entry name" value="DNA-bd_dom_put_sf"/>
</dbReference>
<feature type="domain" description="HTH merR-type" evidence="5">
    <location>
        <begin position="5"/>
        <end position="74"/>
    </location>
</feature>
<name>A0A1H9S0S4_BUTFI</name>
<evidence type="ECO:0000313" key="6">
    <source>
        <dbReference type="EMBL" id="SER78225.1"/>
    </source>
</evidence>
<proteinExistence type="predicted"/>
<keyword evidence="4" id="KW-0804">Transcription</keyword>
<dbReference type="GO" id="GO:0003677">
    <property type="term" value="F:DNA binding"/>
    <property type="evidence" value="ECO:0007669"/>
    <property type="project" value="UniProtKB-KW"/>
</dbReference>
<dbReference type="EMBL" id="FOGJ01000011">
    <property type="protein sequence ID" value="SER78225.1"/>
    <property type="molecule type" value="Genomic_DNA"/>
</dbReference>
<dbReference type="InterPro" id="IPR000551">
    <property type="entry name" value="MerR-type_HTH_dom"/>
</dbReference>
<gene>
    <name evidence="6" type="ORF">SAMN04487884_11118</name>
</gene>
<reference evidence="6 7" key="1">
    <citation type="submission" date="2016-10" db="EMBL/GenBank/DDBJ databases">
        <authorList>
            <person name="de Groot N.N."/>
        </authorList>
    </citation>
    <scope>NUCLEOTIDE SEQUENCE [LARGE SCALE GENOMIC DNA]</scope>
    <source>
        <strain evidence="6 7">AR40</strain>
    </source>
</reference>
<dbReference type="OrthoDB" id="122388at2"/>
<evidence type="ECO:0000256" key="4">
    <source>
        <dbReference type="ARBA" id="ARBA00023163"/>
    </source>
</evidence>
<dbReference type="PROSITE" id="PS50937">
    <property type="entry name" value="HTH_MERR_2"/>
    <property type="match status" value="1"/>
</dbReference>
<dbReference type="SMART" id="SM00422">
    <property type="entry name" value="HTH_MERR"/>
    <property type="match status" value="1"/>
</dbReference>
<sequence length="260" mass="30590">MIKSKYSTKQICQIFNVTRETLRHYERLGLLNPYINPDNGYREYSYWDVSTMVDILKYRSLGFSLSDTKDAIFDMDFPAIVNMLEDHTDYYTNLITQYQLLLDKAKRDLPYLRSAMNHIGEIHEADIVDLFYIPYTNKPSDENFPSMQTAFDNSQFFSTALCINGINHGMECYGLITEKNFADFLKISNGIIIEKSRIVSQIIDVIGRDPIDETIASDFKSSITRMYSREFDTIYAILISRFYDKEKRYHQYYFVFSKLD</sequence>
<keyword evidence="3" id="KW-0238">DNA-binding</keyword>
<dbReference type="RefSeq" id="WP_074755949.1">
    <property type="nucleotide sequence ID" value="NZ_FOGJ01000011.1"/>
</dbReference>
<evidence type="ECO:0000259" key="5">
    <source>
        <dbReference type="PROSITE" id="PS50937"/>
    </source>
</evidence>
<evidence type="ECO:0000256" key="3">
    <source>
        <dbReference type="ARBA" id="ARBA00023125"/>
    </source>
</evidence>
<dbReference type="Pfam" id="PF00376">
    <property type="entry name" value="MerR"/>
    <property type="match status" value="1"/>
</dbReference>